<name>A0A4S4N7X5_9RHOB</name>
<reference evidence="1 2" key="1">
    <citation type="submission" date="2019-04" db="EMBL/GenBank/DDBJ databases">
        <title>Shimia ponticola sp. nov., isolated from seawater.</title>
        <authorList>
            <person name="Kim Y.-O."/>
            <person name="Yoon J.-H."/>
        </authorList>
    </citation>
    <scope>NUCLEOTIDE SEQUENCE [LARGE SCALE GENOMIC DNA]</scope>
    <source>
        <strain evidence="1 2">MYP11</strain>
    </source>
</reference>
<organism evidence="1 2">
    <name type="scientific">Aliishimia ponticola</name>
    <dbReference type="NCBI Taxonomy" id="2499833"/>
    <lineage>
        <taxon>Bacteria</taxon>
        <taxon>Pseudomonadati</taxon>
        <taxon>Pseudomonadota</taxon>
        <taxon>Alphaproteobacteria</taxon>
        <taxon>Rhodobacterales</taxon>
        <taxon>Paracoccaceae</taxon>
        <taxon>Aliishimia</taxon>
    </lineage>
</organism>
<dbReference type="RefSeq" id="WP_136463923.1">
    <property type="nucleotide sequence ID" value="NZ_SRKY01000004.1"/>
</dbReference>
<dbReference type="AlphaFoldDB" id="A0A4S4N7X5"/>
<dbReference type="InterPro" id="IPR012441">
    <property type="entry name" value="DUF1643"/>
</dbReference>
<gene>
    <name evidence="1" type="ORF">E4Z66_15300</name>
</gene>
<proteinExistence type="predicted"/>
<dbReference type="EMBL" id="SRKY01000004">
    <property type="protein sequence ID" value="THH35189.1"/>
    <property type="molecule type" value="Genomic_DNA"/>
</dbReference>
<dbReference type="Proteomes" id="UP000306602">
    <property type="component" value="Unassembled WGS sequence"/>
</dbReference>
<sequence>MSHDPGGKTRLRLPEDVTGAARFSDCMRYRHALSRDWTPAGQAPRAILFVGLNPSVADADASDPTCHRELTFARDWGFTRYLKGNLLDWRATSPRDIPPDPALARSAWNMDVLREMAAEAETLVLASGNVHKRYATIEAETLEALRQTGKPLMCLGKNQSGAAKHPLYLRKDAALIPFD</sequence>
<evidence type="ECO:0000313" key="2">
    <source>
        <dbReference type="Proteomes" id="UP000306602"/>
    </source>
</evidence>
<dbReference type="OrthoDB" id="9807577at2"/>
<dbReference type="Pfam" id="PF07799">
    <property type="entry name" value="DUF1643"/>
    <property type="match status" value="1"/>
</dbReference>
<evidence type="ECO:0000313" key="1">
    <source>
        <dbReference type="EMBL" id="THH35189.1"/>
    </source>
</evidence>
<accession>A0A4S4N7X5</accession>
<keyword evidence="2" id="KW-1185">Reference proteome</keyword>
<protein>
    <submittedName>
        <fullName evidence="1">DUF1643 domain-containing protein</fullName>
    </submittedName>
</protein>
<comment type="caution">
    <text evidence="1">The sequence shown here is derived from an EMBL/GenBank/DDBJ whole genome shotgun (WGS) entry which is preliminary data.</text>
</comment>